<dbReference type="InterPro" id="IPR001810">
    <property type="entry name" value="F-box_dom"/>
</dbReference>
<keyword evidence="4" id="KW-1185">Reference proteome</keyword>
<evidence type="ECO:0000259" key="1">
    <source>
        <dbReference type="Pfam" id="PF12937"/>
    </source>
</evidence>
<dbReference type="InterPro" id="IPR056594">
    <property type="entry name" value="AT5G49610-like_b-prop"/>
</dbReference>
<reference evidence="3" key="2">
    <citation type="submission" date="2018-04" db="EMBL/GenBank/DDBJ databases">
        <title>OnivRS2 (Oryza nivara Reference Sequence Version 2).</title>
        <authorList>
            <person name="Zhang J."/>
            <person name="Kudrna D."/>
            <person name="Lee S."/>
            <person name="Talag J."/>
            <person name="Rajasekar S."/>
            <person name="Welchert J."/>
            <person name="Hsing Y.-I."/>
            <person name="Wing R.A."/>
        </authorList>
    </citation>
    <scope>NUCLEOTIDE SEQUENCE [LARGE SCALE GENOMIC DNA]</scope>
    <source>
        <strain evidence="3">SL10</strain>
    </source>
</reference>
<evidence type="ECO:0000259" key="2">
    <source>
        <dbReference type="Pfam" id="PF23635"/>
    </source>
</evidence>
<dbReference type="Gene3D" id="1.20.1280.50">
    <property type="match status" value="1"/>
</dbReference>
<dbReference type="Gramene" id="ONIVA09G01770.1">
    <property type="protein sequence ID" value="ONIVA09G01770.1"/>
    <property type="gene ID" value="ONIVA09G01770"/>
</dbReference>
<dbReference type="EnsemblPlants" id="ONIVA09G01770.1">
    <property type="protein sequence ID" value="ONIVA09G01770.1"/>
    <property type="gene ID" value="ONIVA09G01770"/>
</dbReference>
<name>A0A0E0IGL7_ORYNI</name>
<proteinExistence type="predicted"/>
<dbReference type="Pfam" id="PF12937">
    <property type="entry name" value="F-box-like"/>
    <property type="match status" value="1"/>
</dbReference>
<accession>A0A0E0IGL7</accession>
<dbReference type="OMA" id="MEWSIIN"/>
<dbReference type="Proteomes" id="UP000006591">
    <property type="component" value="Chromosome 9"/>
</dbReference>
<dbReference type="eggNOG" id="ENOG502R675">
    <property type="taxonomic scope" value="Eukaryota"/>
</dbReference>
<dbReference type="HOGENOM" id="CLU_017945_1_0_1"/>
<evidence type="ECO:0000313" key="4">
    <source>
        <dbReference type="Proteomes" id="UP000006591"/>
    </source>
</evidence>
<sequence length="424" mass="47952">MEPCVRSESGGVKKPMTSPPIDTVGVDLLRKILLRLPNMASLVNAALSCKRWRRAASDPAILQRFLPLRRPPLVGFILTDRGDKPVPRHCPNIYFVRTTARKPNLASAAADCDIFFEDLPDIDSDDDDDDGRGFYSDEWRLRGCDGGRLLLSRGRYGLDLAVYDPISRTAIFFRPPQAFRCSFHMVRYAIVVDDADASFRVIGICDDTSAAMFSSRTNKWTLFDFDAEADLCYRFTDRDGMSAGRFVYWRSNTKNNKNVERILLLDVGTMNWTVIVAPFQVGESYCVADMAEHGGLCLVSSQEQNLQLWVRSSGSGTINGGWLLKKEISLLHQFGYLKKLRSEEWMKRVRVLAAKAGYVYMEFWSIRKSNSYLLVLNLSTMKLEMFRNGSDEPFRGPAFPFLLRLAPLTTPSWDDANDLQVPSG</sequence>
<feature type="domain" description="F-box protein AT5G49610-like beta-propeller" evidence="2">
    <location>
        <begin position="258"/>
        <end position="363"/>
    </location>
</feature>
<dbReference type="CDD" id="cd09917">
    <property type="entry name" value="F-box_SF"/>
    <property type="match status" value="1"/>
</dbReference>
<dbReference type="PANTHER" id="PTHR33207">
    <property type="entry name" value="F-BOX DOMAIN CONTAINING PROTEIN-RELATED"/>
    <property type="match status" value="1"/>
</dbReference>
<dbReference type="Pfam" id="PF23635">
    <property type="entry name" value="Beta-prop_AT5G49610-like"/>
    <property type="match status" value="1"/>
</dbReference>
<dbReference type="SUPFAM" id="SSF81383">
    <property type="entry name" value="F-box domain"/>
    <property type="match status" value="1"/>
</dbReference>
<evidence type="ECO:0000313" key="3">
    <source>
        <dbReference type="EnsemblPlants" id="ONIVA09G01770.1"/>
    </source>
</evidence>
<dbReference type="AlphaFoldDB" id="A0A0E0IGL7"/>
<feature type="domain" description="F-box" evidence="1">
    <location>
        <begin position="27"/>
        <end position="62"/>
    </location>
</feature>
<dbReference type="InterPro" id="IPR036047">
    <property type="entry name" value="F-box-like_dom_sf"/>
</dbReference>
<reference evidence="3" key="1">
    <citation type="submission" date="2015-04" db="UniProtKB">
        <authorList>
            <consortium name="EnsemblPlants"/>
        </authorList>
    </citation>
    <scope>IDENTIFICATION</scope>
    <source>
        <strain evidence="3">SL10</strain>
    </source>
</reference>
<organism evidence="3">
    <name type="scientific">Oryza nivara</name>
    <name type="common">Indian wild rice</name>
    <name type="synonym">Oryza sativa f. spontanea</name>
    <dbReference type="NCBI Taxonomy" id="4536"/>
    <lineage>
        <taxon>Eukaryota</taxon>
        <taxon>Viridiplantae</taxon>
        <taxon>Streptophyta</taxon>
        <taxon>Embryophyta</taxon>
        <taxon>Tracheophyta</taxon>
        <taxon>Spermatophyta</taxon>
        <taxon>Magnoliopsida</taxon>
        <taxon>Liliopsida</taxon>
        <taxon>Poales</taxon>
        <taxon>Poaceae</taxon>
        <taxon>BOP clade</taxon>
        <taxon>Oryzoideae</taxon>
        <taxon>Oryzeae</taxon>
        <taxon>Oryzinae</taxon>
        <taxon>Oryza</taxon>
    </lineage>
</organism>
<protein>
    <submittedName>
        <fullName evidence="3">Uncharacterized protein</fullName>
    </submittedName>
</protein>